<protein>
    <submittedName>
        <fullName evidence="1">Uncharacterized protein</fullName>
    </submittedName>
</protein>
<dbReference type="GO" id="GO:0061462">
    <property type="term" value="P:protein localization to lysosome"/>
    <property type="evidence" value="ECO:0007669"/>
    <property type="project" value="TreeGrafter"/>
</dbReference>
<dbReference type="PANTHER" id="PTHR31581:SF1">
    <property type="entry name" value="KICSTOR SUBUNIT 2"/>
    <property type="match status" value="1"/>
</dbReference>
<dbReference type="GO" id="GO:0042149">
    <property type="term" value="P:cellular response to glucose starvation"/>
    <property type="evidence" value="ECO:0007669"/>
    <property type="project" value="TreeGrafter"/>
</dbReference>
<dbReference type="GO" id="GO:0003697">
    <property type="term" value="F:single-stranded DNA binding"/>
    <property type="evidence" value="ECO:0007669"/>
    <property type="project" value="InterPro"/>
</dbReference>
<dbReference type="PANTHER" id="PTHR31581">
    <property type="entry name" value="KICSTOR COMPLEX PROTEIN C12ORF66"/>
    <property type="match status" value="1"/>
</dbReference>
<sequence length="348" mass="38785">MEIDILIDLLDAQSFIADLYFVESLLCLNRVSGKLKDLSEVFEAKHSGTSPYGRSPPRVVPLVMWLKEFYNVLLAKYSLYWFSVLVQSAVDESRVLELTGLENPGLVSKIIGFQKRSNVLYASLFFDTACQDSPYLGHGYVLRGTVGESPKGVESIPPIFTAPLGSSIPPADVYAIVMQISGTLNLGEPDELKKLVYSSLSAVSFWLLCTKAMKASAYVLFDELYDSSEVFHFLLSDNKSIPVRLLGQLSAFESDCHLAEIISPLKGDLNPCVMVDVKFLSPDQTANLTGQYAQERLVQFLGDLTWNASNNRYSLTAFSIVFMDGVDLELYRKIVKLTRSYHKDLPLL</sequence>
<dbReference type="SUPFAM" id="SSF158548">
    <property type="entry name" value="FLJ32549 domain-like"/>
    <property type="match status" value="1"/>
</dbReference>
<dbReference type="Pfam" id="PF15490">
    <property type="entry name" value="Ten1_2"/>
    <property type="match status" value="1"/>
</dbReference>
<dbReference type="AlphaFoldDB" id="A0AAV2T9Y5"/>
<proteinExistence type="predicted"/>
<dbReference type="GO" id="GO:1990879">
    <property type="term" value="C:CST complex"/>
    <property type="evidence" value="ECO:0007669"/>
    <property type="project" value="InterPro"/>
</dbReference>
<reference evidence="1" key="1">
    <citation type="submission" date="2024-06" db="EMBL/GenBank/DDBJ databases">
        <authorList>
            <person name="Liu X."/>
            <person name="Lenzi L."/>
            <person name="Haldenby T S."/>
            <person name="Uol C."/>
        </authorList>
    </citation>
    <scope>NUCLEOTIDE SEQUENCE</scope>
</reference>
<dbReference type="Pfam" id="PF09404">
    <property type="entry name" value="C12orf66_like"/>
    <property type="match status" value="1"/>
</dbReference>
<dbReference type="InterPro" id="IPR012340">
    <property type="entry name" value="NA-bd_OB-fold"/>
</dbReference>
<accession>A0AAV2T9Y5</accession>
<dbReference type="Gene3D" id="1.10.3450.30">
    <property type="match status" value="1"/>
</dbReference>
<organism evidence="1 2">
    <name type="scientific">Calicophoron daubneyi</name>
    <name type="common">Rumen fluke</name>
    <name type="synonym">Paramphistomum daubneyi</name>
    <dbReference type="NCBI Taxonomy" id="300641"/>
    <lineage>
        <taxon>Eukaryota</taxon>
        <taxon>Metazoa</taxon>
        <taxon>Spiralia</taxon>
        <taxon>Lophotrochozoa</taxon>
        <taxon>Platyhelminthes</taxon>
        <taxon>Trematoda</taxon>
        <taxon>Digenea</taxon>
        <taxon>Plagiorchiida</taxon>
        <taxon>Pronocephalata</taxon>
        <taxon>Paramphistomoidea</taxon>
        <taxon>Paramphistomidae</taxon>
        <taxon>Calicophoron</taxon>
    </lineage>
</organism>
<dbReference type="SUPFAM" id="SSF160651">
    <property type="entry name" value="FLJ32549 C-terminal domain-like"/>
    <property type="match status" value="1"/>
</dbReference>
<dbReference type="Gene3D" id="2.40.50.140">
    <property type="entry name" value="Nucleic acid-binding proteins"/>
    <property type="match status" value="1"/>
</dbReference>
<dbReference type="InterPro" id="IPR018544">
    <property type="entry name" value="KICS_2"/>
</dbReference>
<name>A0AAV2T9Y5_CALDB</name>
<dbReference type="InterPro" id="IPR029146">
    <property type="entry name" value="Ten1_animal_plant"/>
</dbReference>
<dbReference type="EMBL" id="CAXLJL010000157">
    <property type="protein sequence ID" value="CAL5133671.1"/>
    <property type="molecule type" value="Genomic_DNA"/>
</dbReference>
<dbReference type="InterPro" id="IPR038060">
    <property type="entry name" value="C12orf66-like_central_sf"/>
</dbReference>
<comment type="caution">
    <text evidence="1">The sequence shown here is derived from an EMBL/GenBank/DDBJ whole genome shotgun (WGS) entry which is preliminary data.</text>
</comment>
<dbReference type="Proteomes" id="UP001497525">
    <property type="component" value="Unassembled WGS sequence"/>
</dbReference>
<evidence type="ECO:0000313" key="1">
    <source>
        <dbReference type="EMBL" id="CAL5133671.1"/>
    </source>
</evidence>
<dbReference type="GO" id="GO:1904262">
    <property type="term" value="P:negative regulation of TORC1 signaling"/>
    <property type="evidence" value="ECO:0007669"/>
    <property type="project" value="TreeGrafter"/>
</dbReference>
<dbReference type="GO" id="GO:0034198">
    <property type="term" value="P:cellular response to amino acid starvation"/>
    <property type="evidence" value="ECO:0007669"/>
    <property type="project" value="TreeGrafter"/>
</dbReference>
<evidence type="ECO:0000313" key="2">
    <source>
        <dbReference type="Proteomes" id="UP001497525"/>
    </source>
</evidence>
<gene>
    <name evidence="1" type="ORF">CDAUBV1_LOCUS6931</name>
</gene>